<evidence type="ECO:0000313" key="16">
    <source>
        <dbReference type="RefSeq" id="XP_033157103.1"/>
    </source>
</evidence>
<protein>
    <recommendedName>
        <fullName evidence="2">DnaJ homolog subfamily C member 16</fullName>
    </recommendedName>
    <alternativeName>
        <fullName evidence="11">Endoplasmic reticulum DNA J domain-containing protein 8</fullName>
    </alternativeName>
</protein>
<accession>A0A6P8JMG8</accession>
<feature type="transmembrane region" description="Helical" evidence="12">
    <location>
        <begin position="539"/>
        <end position="563"/>
    </location>
</feature>
<dbReference type="CDD" id="cd06257">
    <property type="entry name" value="DnaJ"/>
    <property type="match status" value="1"/>
</dbReference>
<evidence type="ECO:0000256" key="1">
    <source>
        <dbReference type="ARBA" id="ARBA00004163"/>
    </source>
</evidence>
<proteinExistence type="predicted"/>
<keyword evidence="9" id="KW-0325">Glycoprotein</keyword>
<dbReference type="Proteomes" id="UP000515162">
    <property type="component" value="Chromosome 3L"/>
</dbReference>
<dbReference type="PRINTS" id="PR00625">
    <property type="entry name" value="JDOMAIN"/>
</dbReference>
<dbReference type="Pfam" id="PF00226">
    <property type="entry name" value="DnaJ"/>
    <property type="match status" value="1"/>
</dbReference>
<comment type="function">
    <text evidence="10">Plays an important role in regulating the size of autophagosomes during the formation process.</text>
</comment>
<dbReference type="SMART" id="SM00271">
    <property type="entry name" value="DnaJ"/>
    <property type="match status" value="1"/>
</dbReference>
<keyword evidence="6 12" id="KW-1133">Transmembrane helix</keyword>
<dbReference type="PANTHER" id="PTHR44303:SF2">
    <property type="entry name" value="DNAJ HOMOLOG SUBFAMILY C MEMBER 16"/>
    <property type="match status" value="1"/>
</dbReference>
<dbReference type="GO" id="GO:0005789">
    <property type="term" value="C:endoplasmic reticulum membrane"/>
    <property type="evidence" value="ECO:0007669"/>
    <property type="project" value="UniProtKB-SubCell"/>
</dbReference>
<dbReference type="Pfam" id="PF00085">
    <property type="entry name" value="Thioredoxin"/>
    <property type="match status" value="1"/>
</dbReference>
<dbReference type="AlphaFoldDB" id="A0A6P8JMG8"/>
<dbReference type="InterPro" id="IPR018253">
    <property type="entry name" value="DnaJ_domain_CS"/>
</dbReference>
<name>A0A6P8JMG8_DROMA</name>
<keyword evidence="7" id="KW-0072">Autophagy</keyword>
<keyword evidence="3 12" id="KW-0812">Transmembrane</keyword>
<dbReference type="RefSeq" id="XP_033157103.1">
    <property type="nucleotide sequence ID" value="XM_033301212.1"/>
</dbReference>
<dbReference type="CDD" id="cd02963">
    <property type="entry name" value="TRX_DnaJ"/>
    <property type="match status" value="1"/>
</dbReference>
<evidence type="ECO:0000256" key="4">
    <source>
        <dbReference type="ARBA" id="ARBA00022729"/>
    </source>
</evidence>
<dbReference type="PROSITE" id="PS50076">
    <property type="entry name" value="DNAJ_2"/>
    <property type="match status" value="1"/>
</dbReference>
<feature type="chain" id="PRO_5028117579" description="DnaJ homolog subfamily C member 16" evidence="13">
    <location>
        <begin position="28"/>
        <end position="780"/>
    </location>
</feature>
<dbReference type="PANTHER" id="PTHR44303">
    <property type="entry name" value="DNAJ HOMOLOG SUBFAMILY C MEMBER 16"/>
    <property type="match status" value="1"/>
</dbReference>
<keyword evidence="15" id="KW-1185">Reference proteome</keyword>
<evidence type="ECO:0000256" key="9">
    <source>
        <dbReference type="ARBA" id="ARBA00023180"/>
    </source>
</evidence>
<dbReference type="InterPro" id="IPR001623">
    <property type="entry name" value="DnaJ_domain"/>
</dbReference>
<evidence type="ECO:0000256" key="11">
    <source>
        <dbReference type="ARBA" id="ARBA00035043"/>
    </source>
</evidence>
<evidence type="ECO:0000259" key="14">
    <source>
        <dbReference type="PROSITE" id="PS50076"/>
    </source>
</evidence>
<feature type="signal peptide" evidence="13">
    <location>
        <begin position="1"/>
        <end position="27"/>
    </location>
</feature>
<evidence type="ECO:0000256" key="7">
    <source>
        <dbReference type="ARBA" id="ARBA00023006"/>
    </source>
</evidence>
<dbReference type="Gene3D" id="1.10.287.110">
    <property type="entry name" value="DnaJ domain"/>
    <property type="match status" value="1"/>
</dbReference>
<dbReference type="GO" id="GO:0006914">
    <property type="term" value="P:autophagy"/>
    <property type="evidence" value="ECO:0007669"/>
    <property type="project" value="UniProtKB-KW"/>
</dbReference>
<dbReference type="PROSITE" id="PS00636">
    <property type="entry name" value="DNAJ_1"/>
    <property type="match status" value="1"/>
</dbReference>
<evidence type="ECO:0000256" key="5">
    <source>
        <dbReference type="ARBA" id="ARBA00022824"/>
    </source>
</evidence>
<gene>
    <name evidence="16" type="primary">LOC117139092</name>
</gene>
<dbReference type="GeneID" id="117139092"/>
<organism evidence="15 16">
    <name type="scientific">Drosophila mauritiana</name>
    <name type="common">Fruit fly</name>
    <dbReference type="NCBI Taxonomy" id="7226"/>
    <lineage>
        <taxon>Eukaryota</taxon>
        <taxon>Metazoa</taxon>
        <taxon>Ecdysozoa</taxon>
        <taxon>Arthropoda</taxon>
        <taxon>Hexapoda</taxon>
        <taxon>Insecta</taxon>
        <taxon>Pterygota</taxon>
        <taxon>Neoptera</taxon>
        <taxon>Endopterygota</taxon>
        <taxon>Diptera</taxon>
        <taxon>Brachycera</taxon>
        <taxon>Muscomorpha</taxon>
        <taxon>Ephydroidea</taxon>
        <taxon>Drosophilidae</taxon>
        <taxon>Drosophila</taxon>
        <taxon>Sophophora</taxon>
    </lineage>
</organism>
<evidence type="ECO:0000256" key="2">
    <source>
        <dbReference type="ARBA" id="ARBA00020921"/>
    </source>
</evidence>
<dbReference type="InterPro" id="IPR036249">
    <property type="entry name" value="Thioredoxin-like_sf"/>
</dbReference>
<dbReference type="InterPro" id="IPR052448">
    <property type="entry name" value="DnaJ_C16_autophagy_reg"/>
</dbReference>
<sequence length="780" mass="91953">MISFFRSNYIITILVLCTTSNIRFCSSLNDPYAILGITKMATTYEIREAYKELAKKWHPDKVKNDYGAEKFIQIKQAYEILADMDRRRIFDRYGVSDINSQYFQKKHDYSEYNRFTLNQNDDDFGQRFNIKQDIAFYQKLSITTNYFEKIILSKNAKKVHVVMFYNDWCFKCTRIVDAFKKIVELLQPIGINFATVNAVHEESVFRKCGAREVPQLVLILGNQYFLYRDHSFTPQKVVEFIRKKIPFNVFKRIEHDNFNEFLEGWMDNRARALIFEPRSLTRLRYLLTAFEFYDRVAFGFVNTISRESSNIITRFKVNTSLDTLILFNEDTTTFTASICMQEIPTQIMVNMVATNQFLALPRISSQNIMESVCPTEWNRQRKRLCVILITENNKKKDIERVVLRDIALNVGYSSEKVRFAYIFKESQPDFIKAISKGSFKDSLIQIVIIWRRDKKRIKYDWVYVAKQNGNSSPEHLINSTKGQISNAVKKLLKNSEALCYEAIVENLFNEHSQGILTKWISQFLYVVDYLSDNIEDEHILAVFSLLGTIAFMFTVGYVLIYFVRVEEENLKAHGQLIDIQDQRHINFIPELKLYELRAEKYNGMVRLLKPGFRTLLLINDCQSRHKLIPYFHKAVWPYRKSKTLLFGHMVIEKGLPWFSEILRLSLSKNRHLQVNPRNCVGTVLALNGHRKYFCMYHAKHPESALGTKRTLRNTQKLLDANEDPEIGRFLKRDFSEESESEPNILLEDHLLNGLDNWLERLFDGRTQKYYINYWPDFITK</sequence>
<dbReference type="InterPro" id="IPR013766">
    <property type="entry name" value="Thioredoxin_domain"/>
</dbReference>
<keyword evidence="5" id="KW-0256">Endoplasmic reticulum</keyword>
<keyword evidence="8 12" id="KW-0472">Membrane</keyword>
<feature type="domain" description="J" evidence="14">
    <location>
        <begin position="30"/>
        <end position="94"/>
    </location>
</feature>
<dbReference type="InterPro" id="IPR043361">
    <property type="entry name" value="DNAJC16_TRX"/>
</dbReference>
<dbReference type="SUPFAM" id="SSF46565">
    <property type="entry name" value="Chaperone J-domain"/>
    <property type="match status" value="1"/>
</dbReference>
<dbReference type="Gene3D" id="3.40.30.10">
    <property type="entry name" value="Glutaredoxin"/>
    <property type="match status" value="1"/>
</dbReference>
<evidence type="ECO:0000256" key="12">
    <source>
        <dbReference type="SAM" id="Phobius"/>
    </source>
</evidence>
<evidence type="ECO:0000256" key="6">
    <source>
        <dbReference type="ARBA" id="ARBA00022989"/>
    </source>
</evidence>
<evidence type="ECO:0000256" key="8">
    <source>
        <dbReference type="ARBA" id="ARBA00023136"/>
    </source>
</evidence>
<dbReference type="SUPFAM" id="SSF52833">
    <property type="entry name" value="Thioredoxin-like"/>
    <property type="match status" value="1"/>
</dbReference>
<reference evidence="16" key="1">
    <citation type="submission" date="2025-08" db="UniProtKB">
        <authorList>
            <consortium name="RefSeq"/>
        </authorList>
    </citation>
    <scope>IDENTIFICATION</scope>
    <source>
        <strain evidence="16">Mau12</strain>
        <tissue evidence="16">Whole Body</tissue>
    </source>
</reference>
<dbReference type="InterPro" id="IPR036869">
    <property type="entry name" value="J_dom_sf"/>
</dbReference>
<evidence type="ECO:0000256" key="10">
    <source>
        <dbReference type="ARBA" id="ARBA00035002"/>
    </source>
</evidence>
<evidence type="ECO:0000256" key="3">
    <source>
        <dbReference type="ARBA" id="ARBA00022692"/>
    </source>
</evidence>
<comment type="subcellular location">
    <subcellularLocation>
        <location evidence="1">Endoplasmic reticulum membrane</location>
        <topology evidence="1">Single-pass type IV membrane protein</topology>
    </subcellularLocation>
</comment>
<keyword evidence="4 13" id="KW-0732">Signal</keyword>
<evidence type="ECO:0000313" key="15">
    <source>
        <dbReference type="Proteomes" id="UP000515162"/>
    </source>
</evidence>
<evidence type="ECO:0000256" key="13">
    <source>
        <dbReference type="SAM" id="SignalP"/>
    </source>
</evidence>